<evidence type="ECO:0000313" key="3">
    <source>
        <dbReference type="EMBL" id="SEM07374.1"/>
    </source>
</evidence>
<dbReference type="Gene3D" id="3.30.450.40">
    <property type="match status" value="1"/>
</dbReference>
<feature type="domain" description="GGDEF" evidence="2">
    <location>
        <begin position="347"/>
        <end position="480"/>
    </location>
</feature>
<dbReference type="STRING" id="416943.SAMN05445871_0653"/>
<dbReference type="InterPro" id="IPR003018">
    <property type="entry name" value="GAF"/>
</dbReference>
<sequence length="759" mass="82590">MTDSLHHGPPPAHESIVRNPPLPQSLAQICTQLERTLGADAACSIRLLDDDRARVGVAVAPSLPTSFAASFEGSMRCPPACTCGVALETGRFVADDDAIASARSRGGCRRCERIAIAAGIVSCWAMPVLSEAGSVLGVLSVHHRVLRRPTRADETAMLDTCRAIGFAIQRDAIAHRLSQDGEYHRLVINHLHEGVVVQTPAGVVLACNPSAQRILREQTSLVGRHVYSIMTPAFRNDGSRMPEAEWPINRVLTSGQPVLGETIGLLFSDGAIVWIKENVVPIVAAGESKPGALLISFNDVGPVRDAHQRLMHLATRDPLTGLFNRAYLLDRMHTAFDATPERRQTTTRAAVLFIDLDGFKKVNDTAGHAAGDSLLRAVADRLTRGMRRGDTLARVGGDEFVVLVHAYNEVTEIVSLCEWLLDAIAQPFQIAGSEFYLGASIGISLYPDDGNDGATLMRNADSAMFEAKERGRNRCQFFTSELRQTLLRRIRIEQLMRQALADDEFTLVYQPVVSSNNGQTVAAEALLRWNNSTLGPVSPVEFIPIAEESGLIVAIGDWVLEHACAQAAEWRRTIAPDLQMSVNLSPRQLTDDIVDKVRHCLARTGLEPAGLELEITEGVLMAENGSVFPTLSALTQLGVRITLDDFGTGYSSLSYLKRFPVQCLKIDRSFVAELTSDRDSVALTKAIIVMAHALGIEVTAEGVETPEQSAFLRAIRCDRQQGYLFGYPLLPVQWTDTLVGTRAEMQISGGDVASPPELN</sequence>
<dbReference type="PANTHER" id="PTHR44757">
    <property type="entry name" value="DIGUANYLATE CYCLASE DGCP"/>
    <property type="match status" value="1"/>
</dbReference>
<name>A0A1H7VE90_9BURK</name>
<evidence type="ECO:0000259" key="1">
    <source>
        <dbReference type="PROSITE" id="PS50883"/>
    </source>
</evidence>
<dbReference type="SUPFAM" id="SSF55781">
    <property type="entry name" value="GAF domain-like"/>
    <property type="match status" value="1"/>
</dbReference>
<evidence type="ECO:0000259" key="2">
    <source>
        <dbReference type="PROSITE" id="PS50887"/>
    </source>
</evidence>
<dbReference type="AlphaFoldDB" id="A0A1H7VE90"/>
<dbReference type="InterPro" id="IPR000014">
    <property type="entry name" value="PAS"/>
</dbReference>
<dbReference type="SMART" id="SM00065">
    <property type="entry name" value="GAF"/>
    <property type="match status" value="1"/>
</dbReference>
<dbReference type="PANTHER" id="PTHR44757:SF2">
    <property type="entry name" value="BIOFILM ARCHITECTURE MAINTENANCE PROTEIN MBAA"/>
    <property type="match status" value="1"/>
</dbReference>
<dbReference type="EMBL" id="FOAJ01000024">
    <property type="protein sequence ID" value="SEM07374.1"/>
    <property type="molecule type" value="Genomic_DNA"/>
</dbReference>
<feature type="domain" description="EAL" evidence="1">
    <location>
        <begin position="489"/>
        <end position="742"/>
    </location>
</feature>
<dbReference type="SUPFAM" id="SSF55785">
    <property type="entry name" value="PYP-like sensor domain (PAS domain)"/>
    <property type="match status" value="1"/>
</dbReference>
<evidence type="ECO:0000313" key="4">
    <source>
        <dbReference type="Proteomes" id="UP000199120"/>
    </source>
</evidence>
<reference evidence="4" key="1">
    <citation type="submission" date="2016-10" db="EMBL/GenBank/DDBJ databases">
        <authorList>
            <person name="Varghese N."/>
            <person name="Submissions S."/>
        </authorList>
    </citation>
    <scope>NUCLEOTIDE SEQUENCE [LARGE SCALE GENOMIC DNA]</scope>
    <source>
        <strain evidence="4">LMG 26416</strain>
    </source>
</reference>
<dbReference type="CDD" id="cd01948">
    <property type="entry name" value="EAL"/>
    <property type="match status" value="1"/>
</dbReference>
<dbReference type="CDD" id="cd01949">
    <property type="entry name" value="GGDEF"/>
    <property type="match status" value="1"/>
</dbReference>
<dbReference type="Proteomes" id="UP000199120">
    <property type="component" value="Unassembled WGS sequence"/>
</dbReference>
<dbReference type="InterPro" id="IPR029016">
    <property type="entry name" value="GAF-like_dom_sf"/>
</dbReference>
<dbReference type="InterPro" id="IPR001633">
    <property type="entry name" value="EAL_dom"/>
</dbReference>
<dbReference type="SMART" id="SM00267">
    <property type="entry name" value="GGDEF"/>
    <property type="match status" value="1"/>
</dbReference>
<dbReference type="Pfam" id="PF00990">
    <property type="entry name" value="GGDEF"/>
    <property type="match status" value="1"/>
</dbReference>
<dbReference type="InterPro" id="IPR000160">
    <property type="entry name" value="GGDEF_dom"/>
</dbReference>
<dbReference type="InterPro" id="IPR043128">
    <property type="entry name" value="Rev_trsase/Diguanyl_cyclase"/>
</dbReference>
<dbReference type="OrthoDB" id="9813903at2"/>
<dbReference type="InterPro" id="IPR052155">
    <property type="entry name" value="Biofilm_reg_signaling"/>
</dbReference>
<dbReference type="InterPro" id="IPR029787">
    <property type="entry name" value="Nucleotide_cyclase"/>
</dbReference>
<dbReference type="FunFam" id="3.30.70.270:FF:000001">
    <property type="entry name" value="Diguanylate cyclase domain protein"/>
    <property type="match status" value="1"/>
</dbReference>
<accession>A0A1H7VE90</accession>
<dbReference type="RefSeq" id="WP_090542170.1">
    <property type="nucleotide sequence ID" value="NZ_FNSR01000001.1"/>
</dbReference>
<dbReference type="GO" id="GO:0003824">
    <property type="term" value="F:catalytic activity"/>
    <property type="evidence" value="ECO:0007669"/>
    <property type="project" value="UniProtKB-ARBA"/>
</dbReference>
<dbReference type="SMART" id="SM00052">
    <property type="entry name" value="EAL"/>
    <property type="match status" value="1"/>
</dbReference>
<dbReference type="Gene3D" id="3.30.450.20">
    <property type="entry name" value="PAS domain"/>
    <property type="match status" value="1"/>
</dbReference>
<dbReference type="InterPro" id="IPR035965">
    <property type="entry name" value="PAS-like_dom_sf"/>
</dbReference>
<keyword evidence="4" id="KW-1185">Reference proteome</keyword>
<proteinExistence type="predicted"/>
<dbReference type="Gene3D" id="3.20.20.450">
    <property type="entry name" value="EAL domain"/>
    <property type="match status" value="1"/>
</dbReference>
<dbReference type="NCBIfam" id="TIGR00254">
    <property type="entry name" value="GGDEF"/>
    <property type="match status" value="1"/>
</dbReference>
<dbReference type="SMART" id="SM00091">
    <property type="entry name" value="PAS"/>
    <property type="match status" value="1"/>
</dbReference>
<dbReference type="PROSITE" id="PS50887">
    <property type="entry name" value="GGDEF"/>
    <property type="match status" value="1"/>
</dbReference>
<dbReference type="PROSITE" id="PS50883">
    <property type="entry name" value="EAL"/>
    <property type="match status" value="1"/>
</dbReference>
<dbReference type="Pfam" id="PF00563">
    <property type="entry name" value="EAL"/>
    <property type="match status" value="1"/>
</dbReference>
<protein>
    <submittedName>
        <fullName evidence="3">Diguanylate cyclase (GGDEF) domain-containing protein</fullName>
    </submittedName>
</protein>
<dbReference type="Gene3D" id="3.30.70.270">
    <property type="match status" value="1"/>
</dbReference>
<dbReference type="CDD" id="cd00130">
    <property type="entry name" value="PAS"/>
    <property type="match status" value="1"/>
</dbReference>
<dbReference type="Pfam" id="PF13185">
    <property type="entry name" value="GAF_2"/>
    <property type="match status" value="1"/>
</dbReference>
<dbReference type="InterPro" id="IPR035919">
    <property type="entry name" value="EAL_sf"/>
</dbReference>
<organism evidence="3 4">
    <name type="scientific">Paraburkholderia caballeronis</name>
    <dbReference type="NCBI Taxonomy" id="416943"/>
    <lineage>
        <taxon>Bacteria</taxon>
        <taxon>Pseudomonadati</taxon>
        <taxon>Pseudomonadota</taxon>
        <taxon>Betaproteobacteria</taxon>
        <taxon>Burkholderiales</taxon>
        <taxon>Burkholderiaceae</taxon>
        <taxon>Paraburkholderia</taxon>
    </lineage>
</organism>
<dbReference type="SUPFAM" id="SSF55073">
    <property type="entry name" value="Nucleotide cyclase"/>
    <property type="match status" value="1"/>
</dbReference>
<dbReference type="SUPFAM" id="SSF141868">
    <property type="entry name" value="EAL domain-like"/>
    <property type="match status" value="1"/>
</dbReference>
<gene>
    <name evidence="3" type="ORF">SAMN05192542_12436</name>
</gene>